<gene>
    <name evidence="2" type="ORF">BIW11_02908</name>
</gene>
<organism evidence="2 3">
    <name type="scientific">Tropilaelaps mercedesae</name>
    <dbReference type="NCBI Taxonomy" id="418985"/>
    <lineage>
        <taxon>Eukaryota</taxon>
        <taxon>Metazoa</taxon>
        <taxon>Ecdysozoa</taxon>
        <taxon>Arthropoda</taxon>
        <taxon>Chelicerata</taxon>
        <taxon>Arachnida</taxon>
        <taxon>Acari</taxon>
        <taxon>Parasitiformes</taxon>
        <taxon>Mesostigmata</taxon>
        <taxon>Gamasina</taxon>
        <taxon>Dermanyssoidea</taxon>
        <taxon>Laelapidae</taxon>
        <taxon>Tropilaelaps</taxon>
    </lineage>
</organism>
<protein>
    <submittedName>
        <fullName evidence="2">Uncharacterized protein</fullName>
    </submittedName>
</protein>
<dbReference type="EMBL" id="MNPL01003546">
    <property type="protein sequence ID" value="OQR77442.1"/>
    <property type="molecule type" value="Genomic_DNA"/>
</dbReference>
<dbReference type="AlphaFoldDB" id="A0A1V9XVI6"/>
<evidence type="ECO:0000313" key="2">
    <source>
        <dbReference type="EMBL" id="OQR77442.1"/>
    </source>
</evidence>
<dbReference type="Proteomes" id="UP000192247">
    <property type="component" value="Unassembled WGS sequence"/>
</dbReference>
<evidence type="ECO:0000256" key="1">
    <source>
        <dbReference type="PROSITE-ProRule" id="PRU00497"/>
    </source>
</evidence>
<dbReference type="Pfam" id="PF00379">
    <property type="entry name" value="Chitin_bind_4"/>
    <property type="match status" value="1"/>
</dbReference>
<dbReference type="OrthoDB" id="6436213at2759"/>
<comment type="caution">
    <text evidence="2">The sequence shown here is derived from an EMBL/GenBank/DDBJ whole genome shotgun (WGS) entry which is preliminary data.</text>
</comment>
<evidence type="ECO:0000313" key="3">
    <source>
        <dbReference type="Proteomes" id="UP000192247"/>
    </source>
</evidence>
<sequence>MFGNFSREIALRSLHSFLIQGPCCLITEEGLKAFSDCLLVCLLHKSDTLVKKLDVVITLNAVKTALIVAAAAPVKVEVLLSSGATSQHRFEDVNTEEAGSGNYVFGYDEKNSTEDSFLNESRLHEVKVGSYALSTTDGRQRIVSYVADAVEYPAAALYNATAVAVNAPF</sequence>
<accession>A0A1V9XVI6</accession>
<reference evidence="2 3" key="1">
    <citation type="journal article" date="2017" name="Gigascience">
        <title>Draft genome of the honey bee ectoparasitic mite, Tropilaelaps mercedesae, is shaped by the parasitic life history.</title>
        <authorList>
            <person name="Dong X."/>
            <person name="Armstrong S.D."/>
            <person name="Xia D."/>
            <person name="Makepeace B.L."/>
            <person name="Darby A.C."/>
            <person name="Kadowaki T."/>
        </authorList>
    </citation>
    <scope>NUCLEOTIDE SEQUENCE [LARGE SCALE GENOMIC DNA]</scope>
    <source>
        <strain evidence="2">Wuxi-XJTLU</strain>
    </source>
</reference>
<name>A0A1V9XVI6_9ACAR</name>
<proteinExistence type="predicted"/>
<dbReference type="PROSITE" id="PS51155">
    <property type="entry name" value="CHIT_BIND_RR_2"/>
    <property type="match status" value="1"/>
</dbReference>
<dbReference type="GO" id="GO:0042302">
    <property type="term" value="F:structural constituent of cuticle"/>
    <property type="evidence" value="ECO:0007669"/>
    <property type="project" value="UniProtKB-UniRule"/>
</dbReference>
<keyword evidence="1" id="KW-0193">Cuticle</keyword>
<keyword evidence="3" id="KW-1185">Reference proteome</keyword>
<dbReference type="InParanoid" id="A0A1V9XVI6"/>
<dbReference type="InterPro" id="IPR000618">
    <property type="entry name" value="Insect_cuticle"/>
</dbReference>